<dbReference type="PATRIC" id="fig|1635277.3.peg.719"/>
<sequence length="264" mass="29474">MNIIVCVKQVPDTSQMKFDPETKTIKREGVENIVNPFDLYAVEEALRIKEKYFPQATITAISMGPKQAESALREVISMGVDRAILISDKSFAASDTLATSYVLSEAIKKIGSFDLILFGKMAIDGDTAQVGPEVASLLDIPQITFVRKIVEIKEDYLIAERSMEDGYETLKVKLPAALTCIKELNEPRLPSLRGKIRAKKEEIPVWDANFLGIDLSKCGFKGSPTWVTKAFTPTIQKENIIFSDDNQEKNVENLINELKKKSII</sequence>
<organism evidence="2 3">
    <name type="scientific">candidate division TA06 bacterium 34_109</name>
    <dbReference type="NCBI Taxonomy" id="1635277"/>
    <lineage>
        <taxon>Bacteria</taxon>
        <taxon>Bacteria division TA06</taxon>
    </lineage>
</organism>
<reference evidence="3" key="1">
    <citation type="journal article" date="2015" name="MBio">
        <title>Genome-Resolved Metagenomic Analysis Reveals Roles for Candidate Phyla and Other Microbial Community Members in Biogeochemical Transformations in Oil Reservoirs.</title>
        <authorList>
            <person name="Hu P."/>
            <person name="Tom L."/>
            <person name="Singh A."/>
            <person name="Thomas B.C."/>
            <person name="Baker B.J."/>
            <person name="Piceno Y.M."/>
            <person name="Andersen G.L."/>
            <person name="Banfield J.F."/>
        </authorList>
    </citation>
    <scope>NUCLEOTIDE SEQUENCE [LARGE SCALE GENOMIC DNA]</scope>
</reference>
<dbReference type="InterPro" id="IPR033948">
    <property type="entry name" value="ETF_beta_N"/>
</dbReference>
<name>A0A101I3C5_UNCT6</name>
<dbReference type="InterPro" id="IPR014730">
    <property type="entry name" value="ETF_a/b_N"/>
</dbReference>
<evidence type="ECO:0000259" key="1">
    <source>
        <dbReference type="SMART" id="SM00893"/>
    </source>
</evidence>
<dbReference type="Proteomes" id="UP000053467">
    <property type="component" value="Unassembled WGS sequence"/>
</dbReference>
<dbReference type="Pfam" id="PF01012">
    <property type="entry name" value="ETF"/>
    <property type="match status" value="1"/>
</dbReference>
<accession>A0A101I3C5</accession>
<proteinExistence type="predicted"/>
<protein>
    <submittedName>
        <fullName evidence="2">Electron transfer flavoprotein alpha/beta-subunit</fullName>
    </submittedName>
</protein>
<dbReference type="PIRSF" id="PIRSF000090">
    <property type="entry name" value="Beta-ETF"/>
    <property type="match status" value="1"/>
</dbReference>
<dbReference type="PANTHER" id="PTHR21294:SF17">
    <property type="entry name" value="PROTEIN FIXA"/>
    <property type="match status" value="1"/>
</dbReference>
<evidence type="ECO:0000313" key="2">
    <source>
        <dbReference type="EMBL" id="KUK87150.1"/>
    </source>
</evidence>
<dbReference type="PANTHER" id="PTHR21294">
    <property type="entry name" value="ELECTRON TRANSFER FLAVOPROTEIN BETA-SUBUNIT"/>
    <property type="match status" value="1"/>
</dbReference>
<dbReference type="CDD" id="cd01714">
    <property type="entry name" value="ETF_beta"/>
    <property type="match status" value="1"/>
</dbReference>
<dbReference type="GO" id="GO:0009055">
    <property type="term" value="F:electron transfer activity"/>
    <property type="evidence" value="ECO:0007669"/>
    <property type="project" value="InterPro"/>
</dbReference>
<dbReference type="InterPro" id="IPR012255">
    <property type="entry name" value="ETF_b"/>
</dbReference>
<dbReference type="EMBL" id="LGGX01000007">
    <property type="protein sequence ID" value="KUK87150.1"/>
    <property type="molecule type" value="Genomic_DNA"/>
</dbReference>
<feature type="domain" description="Electron transfer flavoprotein alpha/beta-subunit N-terminal" evidence="1">
    <location>
        <begin position="22"/>
        <end position="215"/>
    </location>
</feature>
<dbReference type="Gene3D" id="3.40.50.620">
    <property type="entry name" value="HUPs"/>
    <property type="match status" value="1"/>
</dbReference>
<gene>
    <name evidence="2" type="ORF">XE03_0946</name>
</gene>
<dbReference type="SUPFAM" id="SSF52402">
    <property type="entry name" value="Adenine nucleotide alpha hydrolases-like"/>
    <property type="match status" value="1"/>
</dbReference>
<dbReference type="AlphaFoldDB" id="A0A101I3C5"/>
<evidence type="ECO:0000313" key="3">
    <source>
        <dbReference type="Proteomes" id="UP000053467"/>
    </source>
</evidence>
<comment type="caution">
    <text evidence="2">The sequence shown here is derived from an EMBL/GenBank/DDBJ whole genome shotgun (WGS) entry which is preliminary data.</text>
</comment>
<dbReference type="SMART" id="SM00893">
    <property type="entry name" value="ETF"/>
    <property type="match status" value="1"/>
</dbReference>
<dbReference type="InterPro" id="IPR014729">
    <property type="entry name" value="Rossmann-like_a/b/a_fold"/>
</dbReference>